<evidence type="ECO:0000313" key="2">
    <source>
        <dbReference type="EMBL" id="KAF2557176.1"/>
    </source>
</evidence>
<dbReference type="EMBL" id="QGKW02001940">
    <property type="protein sequence ID" value="KAF2557176.1"/>
    <property type="molecule type" value="Genomic_DNA"/>
</dbReference>
<evidence type="ECO:0000313" key="3">
    <source>
        <dbReference type="EMBL" id="KAF3585672.1"/>
    </source>
</evidence>
<reference evidence="2" key="2">
    <citation type="submission" date="2019-12" db="EMBL/GenBank/DDBJ databases">
        <title>Genome sequencing and annotation of Brassica cretica.</title>
        <authorList>
            <person name="Studholme D.J."/>
            <person name="Sarris P.F."/>
        </authorList>
    </citation>
    <scope>NUCLEOTIDE SEQUENCE</scope>
    <source>
        <strain evidence="2">PFS-001/15</strain>
        <tissue evidence="2">Leaf</tissue>
    </source>
</reference>
<dbReference type="Proteomes" id="UP000712600">
    <property type="component" value="Unassembled WGS sequence"/>
</dbReference>
<gene>
    <name evidence="2" type="ORF">F2Q68_00016086</name>
    <name evidence="3" type="ORF">F2Q69_00029926</name>
</gene>
<organism evidence="3 4">
    <name type="scientific">Brassica cretica</name>
    <name type="common">Mustard</name>
    <dbReference type="NCBI Taxonomy" id="69181"/>
    <lineage>
        <taxon>Eukaryota</taxon>
        <taxon>Viridiplantae</taxon>
        <taxon>Streptophyta</taxon>
        <taxon>Embryophyta</taxon>
        <taxon>Tracheophyta</taxon>
        <taxon>Spermatophyta</taxon>
        <taxon>Magnoliopsida</taxon>
        <taxon>eudicotyledons</taxon>
        <taxon>Gunneridae</taxon>
        <taxon>Pentapetalae</taxon>
        <taxon>rosids</taxon>
        <taxon>malvids</taxon>
        <taxon>Brassicales</taxon>
        <taxon>Brassicaceae</taxon>
        <taxon>Brassiceae</taxon>
        <taxon>Brassica</taxon>
    </lineage>
</organism>
<dbReference type="Proteomes" id="UP000712281">
    <property type="component" value="Unassembled WGS sequence"/>
</dbReference>
<proteinExistence type="predicted"/>
<evidence type="ECO:0000256" key="1">
    <source>
        <dbReference type="SAM" id="MobiDB-lite"/>
    </source>
</evidence>
<comment type="caution">
    <text evidence="3">The sequence shown here is derived from an EMBL/GenBank/DDBJ whole genome shotgun (WGS) entry which is preliminary data.</text>
</comment>
<feature type="region of interest" description="Disordered" evidence="1">
    <location>
        <begin position="10"/>
        <end position="31"/>
    </location>
</feature>
<evidence type="ECO:0000313" key="4">
    <source>
        <dbReference type="Proteomes" id="UP000712600"/>
    </source>
</evidence>
<accession>A0A8S9GM87</accession>
<reference evidence="3" key="1">
    <citation type="submission" date="2019-12" db="EMBL/GenBank/DDBJ databases">
        <title>Genome sequencing and annotation of Brassica cretica.</title>
        <authorList>
            <person name="Studholme D.J."/>
            <person name="Sarris P."/>
        </authorList>
    </citation>
    <scope>NUCLEOTIDE SEQUENCE</scope>
    <source>
        <strain evidence="3">PFS-109/04</strain>
        <tissue evidence="3">Leaf</tissue>
    </source>
</reference>
<sequence>MLTLMEQMLLMPSAPKPNLDPSLKPKNPKKVEKQIGPESFEYFDNDGVFKDFNLIPALHFRLMSADLISLVQFVRRVSSESENL</sequence>
<protein>
    <submittedName>
        <fullName evidence="3">Uncharacterized protein</fullName>
    </submittedName>
</protein>
<name>A0A8S9GM87_BRACR</name>
<dbReference type="EMBL" id="QGKX02000088">
    <property type="protein sequence ID" value="KAF3585672.1"/>
    <property type="molecule type" value="Genomic_DNA"/>
</dbReference>